<organism evidence="1 2">
    <name type="scientific">Botrimarina colliarenosi</name>
    <dbReference type="NCBI Taxonomy" id="2528001"/>
    <lineage>
        <taxon>Bacteria</taxon>
        <taxon>Pseudomonadati</taxon>
        <taxon>Planctomycetota</taxon>
        <taxon>Planctomycetia</taxon>
        <taxon>Pirellulales</taxon>
        <taxon>Lacipirellulaceae</taxon>
        <taxon>Botrimarina</taxon>
    </lineage>
</organism>
<sequence length="363" mass="37482">MLFAEGDAITDGPLTGSFYDRFSWPTLTPDGVARWTSDYAATSGGPVVGGALFSDSTAQDVLLKTGDSVAAGLTIDAGFLSSNLAWSQLGSNYLTTVSVVASEEVVILNGQAVSVAGGGLLRENDPIPAQAGGLANETWALGSLYEVNEAGDWASSASVRLAGEFNTTADLIVVNGVIRYRDGDVIDGHTLSGLPSDISLNDRGDVAFVWDNKVFLNDKIIAQVGDSVDTNGDGAGDVVINNLFDVDLTNLPSAEGDGSPLLYLGARVTGSRKVILRNTPVTLAGDYNGDGVVNAADYTVWRDTEGTSLLLGADGDGDNTVNTADYGVWSAAYGTSVAPSIAIPEPLAVALLAALLTPLACRR</sequence>
<comment type="caution">
    <text evidence="1">The sequence shown here is derived from an EMBL/GenBank/DDBJ whole genome shotgun (WGS) entry which is preliminary data.</text>
</comment>
<dbReference type="SUPFAM" id="SSF63446">
    <property type="entry name" value="Type I dockerin domain"/>
    <property type="match status" value="1"/>
</dbReference>
<evidence type="ECO:0008006" key="3">
    <source>
        <dbReference type="Google" id="ProtNLM"/>
    </source>
</evidence>
<dbReference type="RefSeq" id="WP_197526644.1">
    <property type="nucleotide sequence ID" value="NZ_SJPR01000005.1"/>
</dbReference>
<proteinExistence type="predicted"/>
<evidence type="ECO:0000313" key="2">
    <source>
        <dbReference type="Proteomes" id="UP000317421"/>
    </source>
</evidence>
<dbReference type="GO" id="GO:0000272">
    <property type="term" value="P:polysaccharide catabolic process"/>
    <property type="evidence" value="ECO:0007669"/>
    <property type="project" value="InterPro"/>
</dbReference>
<name>A0A5C6A5M4_9BACT</name>
<dbReference type="InterPro" id="IPR036439">
    <property type="entry name" value="Dockerin_dom_sf"/>
</dbReference>
<protein>
    <recommendedName>
        <fullName evidence="3">Dockerin domain-containing protein</fullName>
    </recommendedName>
</protein>
<dbReference type="EMBL" id="SJPR01000005">
    <property type="protein sequence ID" value="TWT95282.1"/>
    <property type="molecule type" value="Genomic_DNA"/>
</dbReference>
<reference evidence="1 2" key="1">
    <citation type="submission" date="2019-02" db="EMBL/GenBank/DDBJ databases">
        <title>Deep-cultivation of Planctomycetes and their phenomic and genomic characterization uncovers novel biology.</title>
        <authorList>
            <person name="Wiegand S."/>
            <person name="Jogler M."/>
            <person name="Boedeker C."/>
            <person name="Pinto D."/>
            <person name="Vollmers J."/>
            <person name="Rivas-Marin E."/>
            <person name="Kohn T."/>
            <person name="Peeters S.H."/>
            <person name="Heuer A."/>
            <person name="Rast P."/>
            <person name="Oberbeckmann S."/>
            <person name="Bunk B."/>
            <person name="Jeske O."/>
            <person name="Meyerdierks A."/>
            <person name="Storesund J.E."/>
            <person name="Kallscheuer N."/>
            <person name="Luecker S."/>
            <person name="Lage O.M."/>
            <person name="Pohl T."/>
            <person name="Merkel B.J."/>
            <person name="Hornburger P."/>
            <person name="Mueller R.-W."/>
            <person name="Bruemmer F."/>
            <person name="Labrenz M."/>
            <person name="Spormann A.M."/>
            <person name="Op Den Camp H."/>
            <person name="Overmann J."/>
            <person name="Amann R."/>
            <person name="Jetten M.S.M."/>
            <person name="Mascher T."/>
            <person name="Medema M.H."/>
            <person name="Devos D.P."/>
            <person name="Kaster A.-K."/>
            <person name="Ovreas L."/>
            <person name="Rohde M."/>
            <person name="Galperin M.Y."/>
            <person name="Jogler C."/>
        </authorList>
    </citation>
    <scope>NUCLEOTIDE SEQUENCE [LARGE SCALE GENOMIC DNA]</scope>
    <source>
        <strain evidence="1 2">Pla108</strain>
    </source>
</reference>
<evidence type="ECO:0000313" key="1">
    <source>
        <dbReference type="EMBL" id="TWT95282.1"/>
    </source>
</evidence>
<gene>
    <name evidence="1" type="ORF">Pla108_34270</name>
</gene>
<dbReference type="Proteomes" id="UP000317421">
    <property type="component" value="Unassembled WGS sequence"/>
</dbReference>
<keyword evidence="2" id="KW-1185">Reference proteome</keyword>
<accession>A0A5C6A5M4</accession>
<dbReference type="AlphaFoldDB" id="A0A5C6A5M4"/>